<evidence type="ECO:0000256" key="1">
    <source>
        <dbReference type="ARBA" id="ARBA00022729"/>
    </source>
</evidence>
<name>A0A2B8BDC7_9PROT</name>
<dbReference type="PANTHER" id="PTHR30006:SF2">
    <property type="entry name" value="ABC TRANSPORTER SUBSTRATE-BINDING PROTEIN"/>
    <property type="match status" value="1"/>
</dbReference>
<dbReference type="GO" id="GO:0030976">
    <property type="term" value="F:thiamine pyrophosphate binding"/>
    <property type="evidence" value="ECO:0007669"/>
    <property type="project" value="TreeGrafter"/>
</dbReference>
<evidence type="ECO:0000313" key="3">
    <source>
        <dbReference type="Proteomes" id="UP000225379"/>
    </source>
</evidence>
<reference evidence="3" key="1">
    <citation type="submission" date="2017-10" db="EMBL/GenBank/DDBJ databases">
        <authorList>
            <person name="Kravchenko I.K."/>
            <person name="Grouzdev D.S."/>
        </authorList>
    </citation>
    <scope>NUCLEOTIDE SEQUENCE [LARGE SCALE GENOMIC DNA]</scope>
    <source>
        <strain evidence="3">B2</strain>
    </source>
</reference>
<dbReference type="Gene3D" id="3.40.190.10">
    <property type="entry name" value="Periplasmic binding protein-like II"/>
    <property type="match status" value="2"/>
</dbReference>
<organism evidence="2 3">
    <name type="scientific">Azospirillum palustre</name>
    <dbReference type="NCBI Taxonomy" id="2044885"/>
    <lineage>
        <taxon>Bacteria</taxon>
        <taxon>Pseudomonadati</taxon>
        <taxon>Pseudomonadota</taxon>
        <taxon>Alphaproteobacteria</taxon>
        <taxon>Rhodospirillales</taxon>
        <taxon>Azospirillaceae</taxon>
        <taxon>Azospirillum</taxon>
    </lineage>
</organism>
<sequence>MCNRQKSTRTPREECSVTSAGYWIKSLGLGILAAGSVIALTATPAKAQGPLTVLCGVQEEWCKAIAVAFEKKTGTAVAMSRKSAGEALAQIRAESANPKTDVWWGGPGDPHLQAAEEGLTMAYESPQFADLQPWAQSQYKQSQGRSVGIYAGALGFVYNTELLAKRKISAPKCWADLLRPEFKEEIQIANPNASGTAYTALATLVQVLGEDGAFDYLKKLNDNVNQYTKSGSAPAAAVARSETLVGIIFMHDGINQKVNGFPVDVAAPCEGTGYEIGSVSIIKGTKNLDTAKAFYEFALSPEGQATGAETKQFQMPSNRKAAIPPEAPKLEAIRMIDYNFQKFGTAEERKRLLSRWDAEIKAVAK</sequence>
<dbReference type="Proteomes" id="UP000225379">
    <property type="component" value="Unassembled WGS sequence"/>
</dbReference>
<dbReference type="GO" id="GO:0030288">
    <property type="term" value="C:outer membrane-bounded periplasmic space"/>
    <property type="evidence" value="ECO:0007669"/>
    <property type="project" value="TreeGrafter"/>
</dbReference>
<dbReference type="SUPFAM" id="SSF53850">
    <property type="entry name" value="Periplasmic binding protein-like II"/>
    <property type="match status" value="1"/>
</dbReference>
<dbReference type="AlphaFoldDB" id="A0A2B8BDC7"/>
<accession>A0A2B8BDC7</accession>
<dbReference type="PIRSF" id="PIRSF002825">
    <property type="entry name" value="CfbpA"/>
    <property type="match status" value="1"/>
</dbReference>
<evidence type="ECO:0000313" key="2">
    <source>
        <dbReference type="EMBL" id="PGH55719.1"/>
    </source>
</evidence>
<comment type="caution">
    <text evidence="2">The sequence shown here is derived from an EMBL/GenBank/DDBJ whole genome shotgun (WGS) entry which is preliminary data.</text>
</comment>
<dbReference type="PANTHER" id="PTHR30006">
    <property type="entry name" value="THIAMINE-BINDING PERIPLASMIC PROTEIN-RELATED"/>
    <property type="match status" value="1"/>
</dbReference>
<protein>
    <submittedName>
        <fullName evidence="2">Iron ABC transporter substrate-binding protein</fullName>
    </submittedName>
</protein>
<dbReference type="GO" id="GO:0015888">
    <property type="term" value="P:thiamine transport"/>
    <property type="evidence" value="ECO:0007669"/>
    <property type="project" value="TreeGrafter"/>
</dbReference>
<keyword evidence="1" id="KW-0732">Signal</keyword>
<dbReference type="EMBL" id="PDKW01000042">
    <property type="protein sequence ID" value="PGH55719.1"/>
    <property type="molecule type" value="Genomic_DNA"/>
</dbReference>
<dbReference type="CDD" id="cd13544">
    <property type="entry name" value="PBP2_Fbp_like_1"/>
    <property type="match status" value="1"/>
</dbReference>
<gene>
    <name evidence="2" type="ORF">CRT60_20825</name>
</gene>
<dbReference type="Pfam" id="PF13343">
    <property type="entry name" value="SBP_bac_6"/>
    <property type="match status" value="1"/>
</dbReference>
<dbReference type="OrthoDB" id="9766989at2"/>
<keyword evidence="3" id="KW-1185">Reference proteome</keyword>
<dbReference type="GO" id="GO:0030975">
    <property type="term" value="F:thiamine binding"/>
    <property type="evidence" value="ECO:0007669"/>
    <property type="project" value="TreeGrafter"/>
</dbReference>
<dbReference type="InterPro" id="IPR026045">
    <property type="entry name" value="Ferric-bd"/>
</dbReference>
<proteinExistence type="predicted"/>